<dbReference type="Pfam" id="PF09413">
    <property type="entry name" value="DUF2007"/>
    <property type="match status" value="1"/>
</dbReference>
<dbReference type="InterPro" id="IPR018551">
    <property type="entry name" value="DUF2007"/>
</dbReference>
<dbReference type="RefSeq" id="WP_299900790.1">
    <property type="nucleotide sequence ID" value="NZ_BAAAGE010000003.1"/>
</dbReference>
<evidence type="ECO:0000259" key="1">
    <source>
        <dbReference type="Pfam" id="PF09413"/>
    </source>
</evidence>
<reference evidence="3" key="1">
    <citation type="journal article" date="2019" name="Int. J. Syst. Evol. Microbiol.">
        <title>The Global Catalogue of Microorganisms (GCM) 10K type strain sequencing project: providing services to taxonomists for standard genome sequencing and annotation.</title>
        <authorList>
            <consortium name="The Broad Institute Genomics Platform"/>
            <consortium name="The Broad Institute Genome Sequencing Center for Infectious Disease"/>
            <person name="Wu L."/>
            <person name="Ma J."/>
        </authorList>
    </citation>
    <scope>NUCLEOTIDE SEQUENCE [LARGE SCALE GENOMIC DNA]</scope>
    <source>
        <strain evidence="3">JCM 15974</strain>
    </source>
</reference>
<keyword evidence="3" id="KW-1185">Reference proteome</keyword>
<comment type="caution">
    <text evidence="2">The sequence shown here is derived from an EMBL/GenBank/DDBJ whole genome shotgun (WGS) entry which is preliminary data.</text>
</comment>
<accession>A0ABP3U6B7</accession>
<organism evidence="2 3">
    <name type="scientific">Aquimarina litoralis</name>
    <dbReference type="NCBI Taxonomy" id="584605"/>
    <lineage>
        <taxon>Bacteria</taxon>
        <taxon>Pseudomonadati</taxon>
        <taxon>Bacteroidota</taxon>
        <taxon>Flavobacteriia</taxon>
        <taxon>Flavobacteriales</taxon>
        <taxon>Flavobacteriaceae</taxon>
        <taxon>Aquimarina</taxon>
    </lineage>
</organism>
<dbReference type="EMBL" id="BAAAGE010000003">
    <property type="protein sequence ID" value="GAA0725276.1"/>
    <property type="molecule type" value="Genomic_DNA"/>
</dbReference>
<name>A0ABP3U6B7_9FLAO</name>
<evidence type="ECO:0000313" key="3">
    <source>
        <dbReference type="Proteomes" id="UP001501758"/>
    </source>
</evidence>
<feature type="domain" description="DUF2007" evidence="1">
    <location>
        <begin position="6"/>
        <end position="69"/>
    </location>
</feature>
<proteinExistence type="predicted"/>
<gene>
    <name evidence="2" type="ORF">GCM10009430_30660</name>
</gene>
<evidence type="ECO:0000313" key="2">
    <source>
        <dbReference type="EMBL" id="GAA0725276.1"/>
    </source>
</evidence>
<sequence length="75" mass="8423">MGTYVKLYTGTSILTNRLAFLLNEAGIATITKNHDESARLAGFGTFQNSSELLVQDHDLQEAYKITENFKKEILK</sequence>
<dbReference type="Proteomes" id="UP001501758">
    <property type="component" value="Unassembled WGS sequence"/>
</dbReference>
<protein>
    <submittedName>
        <fullName evidence="2">DUF2007 domain-containing protein</fullName>
    </submittedName>
</protein>